<keyword evidence="5 6" id="KW-0456">Lyase</keyword>
<feature type="compositionally biased region" description="Basic and acidic residues" evidence="7">
    <location>
        <begin position="1"/>
        <end position="11"/>
    </location>
</feature>
<comment type="catalytic activity">
    <reaction evidence="1 6">
        <text>7,8-dihydroneopterin = 6-hydroxymethyl-7,8-dihydropterin + glycolaldehyde</text>
        <dbReference type="Rhea" id="RHEA:10540"/>
        <dbReference type="ChEBI" id="CHEBI:17001"/>
        <dbReference type="ChEBI" id="CHEBI:17071"/>
        <dbReference type="ChEBI" id="CHEBI:44841"/>
        <dbReference type="EC" id="4.1.2.25"/>
    </reaction>
</comment>
<comment type="function">
    <text evidence="6">Catalyzes the conversion of 7,8-dihydroneopterin to 6-hydroxymethyl-7,8-dihydropterin.</text>
</comment>
<evidence type="ECO:0000259" key="8">
    <source>
        <dbReference type="SMART" id="SM00905"/>
    </source>
</evidence>
<dbReference type="OrthoDB" id="9808041at2"/>
<proteinExistence type="inferred from homology"/>
<feature type="domain" description="Dihydroneopterin aldolase/epimerase" evidence="8">
    <location>
        <begin position="44"/>
        <end position="156"/>
    </location>
</feature>
<dbReference type="PATRIC" id="fig|1097667.3.peg.616"/>
<dbReference type="RefSeq" id="WP_007570740.1">
    <property type="nucleotide sequence ID" value="NZ_AGUD01000020.1"/>
</dbReference>
<dbReference type="InterPro" id="IPR006156">
    <property type="entry name" value="Dihydroneopterin_aldolase"/>
</dbReference>
<dbReference type="CDD" id="cd00534">
    <property type="entry name" value="DHNA_DHNTPE"/>
    <property type="match status" value="1"/>
</dbReference>
<dbReference type="SUPFAM" id="SSF55620">
    <property type="entry name" value="Tetrahydrobiopterin biosynthesis enzymes-like"/>
    <property type="match status" value="1"/>
</dbReference>
<comment type="similarity">
    <text evidence="3 6">Belongs to the DHNA family.</text>
</comment>
<protein>
    <recommendedName>
        <fullName evidence="6">7,8-dihydroneopterin aldolase</fullName>
        <ecNumber evidence="6">4.1.2.25</ecNumber>
    </recommendedName>
</protein>
<dbReference type="GO" id="GO:0046654">
    <property type="term" value="P:tetrahydrofolate biosynthetic process"/>
    <property type="evidence" value="ECO:0007669"/>
    <property type="project" value="UniProtKB-UniRule"/>
</dbReference>
<evidence type="ECO:0000256" key="4">
    <source>
        <dbReference type="ARBA" id="ARBA00022909"/>
    </source>
</evidence>
<dbReference type="EC" id="4.1.2.25" evidence="6"/>
<dbReference type="NCBIfam" id="TIGR00525">
    <property type="entry name" value="folB"/>
    <property type="match status" value="1"/>
</dbReference>
<comment type="pathway">
    <text evidence="2 6">Cofactor biosynthesis; tetrahydrofolate biosynthesis; 2-amino-4-hydroxy-6-hydroxymethyl-7,8-dihydropteridine diphosphate from 7,8-dihydroneopterin triphosphate: step 3/4.</text>
</comment>
<dbReference type="SMART" id="SM00905">
    <property type="entry name" value="FolB"/>
    <property type="match status" value="1"/>
</dbReference>
<comment type="caution">
    <text evidence="9">The sequence shown here is derived from an EMBL/GenBank/DDBJ whole genome shotgun (WGS) entry which is preliminary data.</text>
</comment>
<dbReference type="Proteomes" id="UP000005143">
    <property type="component" value="Unassembled WGS sequence"/>
</dbReference>
<evidence type="ECO:0000256" key="5">
    <source>
        <dbReference type="ARBA" id="ARBA00023239"/>
    </source>
</evidence>
<sequence>MPEDDERRFDEDPAEERDDDELEEDDDDLDEDDLDGDDRDEITVEIRGLSLYTHHGVTPAEREIGQRLIVDLRMAVADCDATVTDRVEDTIDYGEVCQLVALVAQQRSYKTLERLCAAVADRVVSDYGAEEVWVKCTKPEPPIPLSVEEVSVELWRAGDNS</sequence>
<reference evidence="9 10" key="1">
    <citation type="journal article" date="2013" name="Biodegradation">
        <title>Quantitative proteomic analysis of ibuprofen-degrading Patulibacter sp. strain I11.</title>
        <authorList>
            <person name="Almeida B."/>
            <person name="Kjeldal H."/>
            <person name="Lolas I."/>
            <person name="Knudsen A.D."/>
            <person name="Carvalho G."/>
            <person name="Nielsen K.L."/>
            <person name="Barreto Crespo M.T."/>
            <person name="Stensballe A."/>
            <person name="Nielsen J.L."/>
        </authorList>
    </citation>
    <scope>NUCLEOTIDE SEQUENCE [LARGE SCALE GENOMIC DNA]</scope>
    <source>
        <strain evidence="9 10">I11</strain>
    </source>
</reference>
<dbReference type="EMBL" id="AGUD01000020">
    <property type="protein sequence ID" value="EHN12511.1"/>
    <property type="molecule type" value="Genomic_DNA"/>
</dbReference>
<name>H0E1F7_9ACTN</name>
<evidence type="ECO:0000313" key="10">
    <source>
        <dbReference type="Proteomes" id="UP000005143"/>
    </source>
</evidence>
<dbReference type="PANTHER" id="PTHR42844:SF1">
    <property type="entry name" value="DIHYDRONEOPTERIN ALDOLASE 1-RELATED"/>
    <property type="match status" value="1"/>
</dbReference>
<dbReference type="Pfam" id="PF02152">
    <property type="entry name" value="FolB"/>
    <property type="match status" value="1"/>
</dbReference>
<dbReference type="GO" id="GO:0005737">
    <property type="term" value="C:cytoplasm"/>
    <property type="evidence" value="ECO:0007669"/>
    <property type="project" value="TreeGrafter"/>
</dbReference>
<dbReference type="UniPathway" id="UPA00077">
    <property type="reaction ID" value="UER00154"/>
</dbReference>
<evidence type="ECO:0000256" key="1">
    <source>
        <dbReference type="ARBA" id="ARBA00001353"/>
    </source>
</evidence>
<dbReference type="InterPro" id="IPR043133">
    <property type="entry name" value="GTP-CH-I_C/QueF"/>
</dbReference>
<dbReference type="GO" id="GO:0004150">
    <property type="term" value="F:dihydroneopterin aldolase activity"/>
    <property type="evidence" value="ECO:0007669"/>
    <property type="project" value="UniProtKB-UniRule"/>
</dbReference>
<evidence type="ECO:0000256" key="2">
    <source>
        <dbReference type="ARBA" id="ARBA00005013"/>
    </source>
</evidence>
<dbReference type="AlphaFoldDB" id="H0E1F7"/>
<evidence type="ECO:0000256" key="7">
    <source>
        <dbReference type="SAM" id="MobiDB-lite"/>
    </source>
</evidence>
<feature type="compositionally biased region" description="Acidic residues" evidence="7">
    <location>
        <begin position="12"/>
        <end position="39"/>
    </location>
</feature>
<keyword evidence="4 6" id="KW-0289">Folate biosynthesis</keyword>
<evidence type="ECO:0000313" key="9">
    <source>
        <dbReference type="EMBL" id="EHN12511.1"/>
    </source>
</evidence>
<dbReference type="NCBIfam" id="TIGR00526">
    <property type="entry name" value="folB_dom"/>
    <property type="match status" value="1"/>
</dbReference>
<gene>
    <name evidence="9" type="ORF">PAI11_06190</name>
</gene>
<evidence type="ECO:0000256" key="6">
    <source>
        <dbReference type="RuleBase" id="RU362079"/>
    </source>
</evidence>
<dbReference type="GO" id="GO:0046656">
    <property type="term" value="P:folic acid biosynthetic process"/>
    <property type="evidence" value="ECO:0007669"/>
    <property type="project" value="UniProtKB-UniRule"/>
</dbReference>
<accession>H0E1F7</accession>
<dbReference type="PANTHER" id="PTHR42844">
    <property type="entry name" value="DIHYDRONEOPTERIN ALDOLASE 1-RELATED"/>
    <property type="match status" value="1"/>
</dbReference>
<dbReference type="InterPro" id="IPR006157">
    <property type="entry name" value="FolB_dom"/>
</dbReference>
<keyword evidence="10" id="KW-1185">Reference proteome</keyword>
<organism evidence="9 10">
    <name type="scientific">Patulibacter medicamentivorans</name>
    <dbReference type="NCBI Taxonomy" id="1097667"/>
    <lineage>
        <taxon>Bacteria</taxon>
        <taxon>Bacillati</taxon>
        <taxon>Actinomycetota</taxon>
        <taxon>Thermoleophilia</taxon>
        <taxon>Solirubrobacterales</taxon>
        <taxon>Patulibacteraceae</taxon>
        <taxon>Patulibacter</taxon>
    </lineage>
</organism>
<feature type="region of interest" description="Disordered" evidence="7">
    <location>
        <begin position="1"/>
        <end position="39"/>
    </location>
</feature>
<dbReference type="Gene3D" id="3.30.1130.10">
    <property type="match status" value="1"/>
</dbReference>
<evidence type="ECO:0000256" key="3">
    <source>
        <dbReference type="ARBA" id="ARBA00005708"/>
    </source>
</evidence>